<keyword evidence="1" id="KW-0472">Membrane</keyword>
<sequence>METSSAPLTPDQARAALADAERVRASTAALSATPWPAWFATAIALYLAALPIAYAGFVADRDWLLPRPAWLALTAALIVTFLALFAAAANRWRAATGVALRLDVLPKRATVPLFVALPVLLVGSAYAFRATGSPAWPLAASVLGAAVSLAFHRAFIRLHRRNAS</sequence>
<feature type="transmembrane region" description="Helical" evidence="1">
    <location>
        <begin position="69"/>
        <end position="88"/>
    </location>
</feature>
<accession>A0ABU2LAK9</accession>
<keyword evidence="1" id="KW-0812">Transmembrane</keyword>
<dbReference type="Proteomes" id="UP001183388">
    <property type="component" value="Unassembled WGS sequence"/>
</dbReference>
<evidence type="ECO:0000256" key="1">
    <source>
        <dbReference type="SAM" id="Phobius"/>
    </source>
</evidence>
<feature type="transmembrane region" description="Helical" evidence="1">
    <location>
        <begin position="109"/>
        <end position="128"/>
    </location>
</feature>
<reference evidence="3" key="1">
    <citation type="submission" date="2023-07" db="EMBL/GenBank/DDBJ databases">
        <title>30 novel species of actinomycetes from the DSMZ collection.</title>
        <authorList>
            <person name="Nouioui I."/>
        </authorList>
    </citation>
    <scope>NUCLEOTIDE SEQUENCE [LARGE SCALE GENOMIC DNA]</scope>
    <source>
        <strain evidence="3">DSM 44917</strain>
    </source>
</reference>
<dbReference type="RefSeq" id="WP_311631326.1">
    <property type="nucleotide sequence ID" value="NZ_JAVREN010000021.1"/>
</dbReference>
<protein>
    <recommendedName>
        <fullName evidence="4">ABC transporter permease</fullName>
    </recommendedName>
</protein>
<evidence type="ECO:0000313" key="3">
    <source>
        <dbReference type="Proteomes" id="UP001183388"/>
    </source>
</evidence>
<keyword evidence="1" id="KW-1133">Transmembrane helix</keyword>
<feature type="transmembrane region" description="Helical" evidence="1">
    <location>
        <begin position="134"/>
        <end position="156"/>
    </location>
</feature>
<name>A0ABU2LAK9_9ACTN</name>
<evidence type="ECO:0000313" key="2">
    <source>
        <dbReference type="EMBL" id="MDT0308377.1"/>
    </source>
</evidence>
<keyword evidence="3" id="KW-1185">Reference proteome</keyword>
<comment type="caution">
    <text evidence="2">The sequence shown here is derived from an EMBL/GenBank/DDBJ whole genome shotgun (WGS) entry which is preliminary data.</text>
</comment>
<feature type="transmembrane region" description="Helical" evidence="1">
    <location>
        <begin position="37"/>
        <end position="57"/>
    </location>
</feature>
<evidence type="ECO:0008006" key="4">
    <source>
        <dbReference type="Google" id="ProtNLM"/>
    </source>
</evidence>
<gene>
    <name evidence="2" type="ORF">RM780_15610</name>
</gene>
<proteinExistence type="predicted"/>
<dbReference type="EMBL" id="JAVREN010000021">
    <property type="protein sequence ID" value="MDT0308377.1"/>
    <property type="molecule type" value="Genomic_DNA"/>
</dbReference>
<organism evidence="2 3">
    <name type="scientific">Streptomyces boetiae</name>
    <dbReference type="NCBI Taxonomy" id="3075541"/>
    <lineage>
        <taxon>Bacteria</taxon>
        <taxon>Bacillati</taxon>
        <taxon>Actinomycetota</taxon>
        <taxon>Actinomycetes</taxon>
        <taxon>Kitasatosporales</taxon>
        <taxon>Streptomycetaceae</taxon>
        <taxon>Streptomyces</taxon>
    </lineage>
</organism>